<name>A0A1M5G3V5_9HYPH</name>
<dbReference type="InterPro" id="IPR036526">
    <property type="entry name" value="C-N_Hydrolase_sf"/>
</dbReference>
<dbReference type="PROSITE" id="PS01227">
    <property type="entry name" value="UPF0012"/>
    <property type="match status" value="1"/>
</dbReference>
<dbReference type="Pfam" id="PF00795">
    <property type="entry name" value="CN_hydrolase"/>
    <property type="match status" value="1"/>
</dbReference>
<protein>
    <submittedName>
        <fullName evidence="5">5-aminopentanamidase</fullName>
    </submittedName>
</protein>
<dbReference type="OrthoDB" id="9811121at2"/>
<dbReference type="PANTHER" id="PTHR43674">
    <property type="entry name" value="NITRILASE C965.09-RELATED"/>
    <property type="match status" value="1"/>
</dbReference>
<feature type="domain" description="CN hydrolase" evidence="4">
    <location>
        <begin position="2"/>
        <end position="263"/>
    </location>
</feature>
<keyword evidence="6" id="KW-1185">Reference proteome</keyword>
<dbReference type="RefSeq" id="WP_073054744.1">
    <property type="nucleotide sequence ID" value="NZ_FQUP01000003.1"/>
</dbReference>
<evidence type="ECO:0000313" key="6">
    <source>
        <dbReference type="Proteomes" id="UP000184485"/>
    </source>
</evidence>
<dbReference type="EMBL" id="FQUP01000003">
    <property type="protein sequence ID" value="SHF98403.1"/>
    <property type="molecule type" value="Genomic_DNA"/>
</dbReference>
<dbReference type="GO" id="GO:0016811">
    <property type="term" value="F:hydrolase activity, acting on carbon-nitrogen (but not peptide) bonds, in linear amides"/>
    <property type="evidence" value="ECO:0007669"/>
    <property type="project" value="TreeGrafter"/>
</dbReference>
<proteinExistence type="inferred from homology"/>
<dbReference type="PROSITE" id="PS50263">
    <property type="entry name" value="CN_HYDROLASE"/>
    <property type="match status" value="1"/>
</dbReference>
<keyword evidence="2" id="KW-0378">Hydrolase</keyword>
<evidence type="ECO:0000313" key="5">
    <source>
        <dbReference type="EMBL" id="SHF98403.1"/>
    </source>
</evidence>
<feature type="region of interest" description="Disordered" evidence="3">
    <location>
        <begin position="310"/>
        <end position="331"/>
    </location>
</feature>
<dbReference type="InterPro" id="IPR050345">
    <property type="entry name" value="Aliph_Amidase/BUP"/>
</dbReference>
<dbReference type="Gene3D" id="3.60.110.10">
    <property type="entry name" value="Carbon-nitrogen hydrolase"/>
    <property type="match status" value="1"/>
</dbReference>
<dbReference type="AlphaFoldDB" id="A0A1M5G3V5"/>
<dbReference type="InterPro" id="IPR001110">
    <property type="entry name" value="UPF0012_CS"/>
</dbReference>
<dbReference type="SUPFAM" id="SSF56317">
    <property type="entry name" value="Carbon-nitrogen hydrolase"/>
    <property type="match status" value="1"/>
</dbReference>
<evidence type="ECO:0000256" key="3">
    <source>
        <dbReference type="SAM" id="MobiDB-lite"/>
    </source>
</evidence>
<dbReference type="InterPro" id="IPR003010">
    <property type="entry name" value="C-N_Hydrolase"/>
</dbReference>
<gene>
    <name evidence="5" type="ORF">SAMN02745157_3271</name>
</gene>
<evidence type="ECO:0000256" key="2">
    <source>
        <dbReference type="ARBA" id="ARBA00022801"/>
    </source>
</evidence>
<evidence type="ECO:0000256" key="1">
    <source>
        <dbReference type="ARBA" id="ARBA00010613"/>
    </source>
</evidence>
<organism evidence="5 6">
    <name type="scientific">Kaistia soli DSM 19436</name>
    <dbReference type="NCBI Taxonomy" id="1122133"/>
    <lineage>
        <taxon>Bacteria</taxon>
        <taxon>Pseudomonadati</taxon>
        <taxon>Pseudomonadota</taxon>
        <taxon>Alphaproteobacteria</taxon>
        <taxon>Hyphomicrobiales</taxon>
        <taxon>Kaistiaceae</taxon>
        <taxon>Kaistia</taxon>
    </lineage>
</organism>
<dbReference type="CDD" id="cd07197">
    <property type="entry name" value="nitrilase"/>
    <property type="match status" value="1"/>
</dbReference>
<accession>A0A1M5G3V5</accession>
<evidence type="ECO:0000259" key="4">
    <source>
        <dbReference type="PROSITE" id="PS50263"/>
    </source>
</evidence>
<dbReference type="STRING" id="1122133.SAMN02745157_3271"/>
<dbReference type="PANTHER" id="PTHR43674:SF16">
    <property type="entry name" value="CARBON-NITROGEN FAMILY, PUTATIVE (AFU_ORTHOLOGUE AFUA_5G02350)-RELATED"/>
    <property type="match status" value="1"/>
</dbReference>
<comment type="similarity">
    <text evidence="1">Belongs to the carbon-nitrogen hydrolase superfamily. NIT1/NIT2 family.</text>
</comment>
<sequence length="331" mass="36015">MPETTLAAANVKIVHDKTRNLKRFCELIEEAGASDVDVLVLPEMGLQGYADFGLAMGSKAAAEQKQYYFREAETIPGPSTDAIAALSRRHGMLVQVGLAEKALHGNAIYNSTALVGPDGVLSIYRKTHNTFEFPYFSPGEEMPVVSTAHGTLASIICYDLAFPELLRSYAVKGADVVLMSTAWPMKGHDRATDYHGWAMDLASQSNAFFNQFWLVVSNHCEKGAYSAGVDYYGGSQIVDPTGKVVAYLADEEGLVVHKADLQAEILASRTEAFFGLNLLQDRRPELYGGLIDEGHRYPAEALQQGVIGARSPAAPKPLHERPRLAKPARSV</sequence>
<dbReference type="Proteomes" id="UP000184485">
    <property type="component" value="Unassembled WGS sequence"/>
</dbReference>
<reference evidence="5 6" key="1">
    <citation type="submission" date="2016-11" db="EMBL/GenBank/DDBJ databases">
        <authorList>
            <person name="Jaros S."/>
            <person name="Januszkiewicz K."/>
            <person name="Wedrychowicz H."/>
        </authorList>
    </citation>
    <scope>NUCLEOTIDE SEQUENCE [LARGE SCALE GENOMIC DNA]</scope>
    <source>
        <strain evidence="5 6">DSM 19436</strain>
    </source>
</reference>